<dbReference type="AlphaFoldDB" id="A0A9D1H1T2"/>
<proteinExistence type="predicted"/>
<dbReference type="EMBL" id="DVLU01000020">
    <property type="protein sequence ID" value="HIT84755.1"/>
    <property type="molecule type" value="Genomic_DNA"/>
</dbReference>
<gene>
    <name evidence="2" type="ORF">IAA60_02490</name>
</gene>
<name>A0A9D1H1T2_9FIRM</name>
<accession>A0A9D1H1T2</accession>
<evidence type="ECO:0000313" key="2">
    <source>
        <dbReference type="EMBL" id="HIT84755.1"/>
    </source>
</evidence>
<sequence length="172" mass="19402">MNNQELIKKISYIRGVADGIKLSEKSDEGKVICQLLEIIDILASETNRLSDDISDIQSSVEEMDDELLAAMSEIDELYEDINGIDAPPSSEQDDPGFDSLDYGAEYMDGDEEEDEDGDDEDDELFELQCPKCGEDVMIDFDMIDNDSYIICPNCHSKIELEIEYDEDEDGEN</sequence>
<dbReference type="Proteomes" id="UP000824165">
    <property type="component" value="Unassembled WGS sequence"/>
</dbReference>
<reference evidence="2" key="2">
    <citation type="journal article" date="2021" name="PeerJ">
        <title>Extensive microbial diversity within the chicken gut microbiome revealed by metagenomics and culture.</title>
        <authorList>
            <person name="Gilroy R."/>
            <person name="Ravi A."/>
            <person name="Getino M."/>
            <person name="Pursley I."/>
            <person name="Horton D.L."/>
            <person name="Alikhan N.F."/>
            <person name="Baker D."/>
            <person name="Gharbi K."/>
            <person name="Hall N."/>
            <person name="Watson M."/>
            <person name="Adriaenssens E.M."/>
            <person name="Foster-Nyarko E."/>
            <person name="Jarju S."/>
            <person name="Secka A."/>
            <person name="Antonio M."/>
            <person name="Oren A."/>
            <person name="Chaudhuri R.R."/>
            <person name="La Ragione R."/>
            <person name="Hildebrand F."/>
            <person name="Pallen M.J."/>
        </authorList>
    </citation>
    <scope>NUCLEOTIDE SEQUENCE</scope>
    <source>
        <strain evidence="2">CHK181-108</strain>
    </source>
</reference>
<comment type="caution">
    <text evidence="2">The sequence shown here is derived from an EMBL/GenBank/DDBJ whole genome shotgun (WGS) entry which is preliminary data.</text>
</comment>
<organism evidence="2 3">
    <name type="scientific">Candidatus Ornithomonoglobus intestinigallinarum</name>
    <dbReference type="NCBI Taxonomy" id="2840894"/>
    <lineage>
        <taxon>Bacteria</taxon>
        <taxon>Bacillati</taxon>
        <taxon>Bacillota</taxon>
        <taxon>Clostridia</taxon>
        <taxon>Candidatus Ornithomonoglobus</taxon>
    </lineage>
</organism>
<reference evidence="2" key="1">
    <citation type="submission" date="2020-10" db="EMBL/GenBank/DDBJ databases">
        <authorList>
            <person name="Gilroy R."/>
        </authorList>
    </citation>
    <scope>NUCLEOTIDE SEQUENCE</scope>
    <source>
        <strain evidence="2">CHK181-108</strain>
    </source>
</reference>
<feature type="region of interest" description="Disordered" evidence="1">
    <location>
        <begin position="82"/>
        <end position="122"/>
    </location>
</feature>
<protein>
    <recommendedName>
        <fullName evidence="4">TFIIB-type domain-containing protein</fullName>
    </recommendedName>
</protein>
<evidence type="ECO:0000313" key="3">
    <source>
        <dbReference type="Proteomes" id="UP000824165"/>
    </source>
</evidence>
<evidence type="ECO:0000256" key="1">
    <source>
        <dbReference type="SAM" id="MobiDB-lite"/>
    </source>
</evidence>
<feature type="compositionally biased region" description="Acidic residues" evidence="1">
    <location>
        <begin position="107"/>
        <end position="122"/>
    </location>
</feature>
<dbReference type="InterPro" id="IPR054688">
    <property type="entry name" value="CD1247_N"/>
</dbReference>
<evidence type="ECO:0008006" key="4">
    <source>
        <dbReference type="Google" id="ProtNLM"/>
    </source>
</evidence>
<dbReference type="NCBIfam" id="NF045650">
    <property type="entry name" value="CD1247_Nterm"/>
    <property type="match status" value="1"/>
</dbReference>